<dbReference type="EMBL" id="LAZR01035162">
    <property type="protein sequence ID" value="KKL28260.1"/>
    <property type="molecule type" value="Genomic_DNA"/>
</dbReference>
<proteinExistence type="predicted"/>
<dbReference type="SUPFAM" id="SSF52540">
    <property type="entry name" value="P-loop containing nucleoside triphosphate hydrolases"/>
    <property type="match status" value="1"/>
</dbReference>
<dbReference type="InterPro" id="IPR027417">
    <property type="entry name" value="P-loop_NTPase"/>
</dbReference>
<sequence length="264" mass="30626">MEPQKLGDFLKWEPHYPEAIIGEGVLHVQNKLIIYGREGIGKSMLAMNLDMSLVGGQPWARFDTKGEHRAVYLQMEIPHPLLHKRLMKMYNAWKVLYGDKNGNMLDRLYVWTEPFLKLDDPVGYKILRLQLEKVRPTILIIDPLYKALSGNILDPNSARAFVDSMDALIMEFEFSLILIHHTRKGKIDEETDLNPNEDMLGSAVFSWWADTIVKVIKKGEKDRKVLLQLSFDKVRHAEDVVTVREVIFDREDLMFYDAEKTIIV</sequence>
<organism evidence="1">
    <name type="scientific">marine sediment metagenome</name>
    <dbReference type="NCBI Taxonomy" id="412755"/>
    <lineage>
        <taxon>unclassified sequences</taxon>
        <taxon>metagenomes</taxon>
        <taxon>ecological metagenomes</taxon>
    </lineage>
</organism>
<name>A0A0F9C249_9ZZZZ</name>
<evidence type="ECO:0000313" key="1">
    <source>
        <dbReference type="EMBL" id="KKL28260.1"/>
    </source>
</evidence>
<dbReference type="Pfam" id="PF13481">
    <property type="entry name" value="AAA_25"/>
    <property type="match status" value="1"/>
</dbReference>
<dbReference type="AlphaFoldDB" id="A0A0F9C249"/>
<dbReference type="Gene3D" id="3.40.50.300">
    <property type="entry name" value="P-loop containing nucleotide triphosphate hydrolases"/>
    <property type="match status" value="1"/>
</dbReference>
<comment type="caution">
    <text evidence="1">The sequence shown here is derived from an EMBL/GenBank/DDBJ whole genome shotgun (WGS) entry which is preliminary data.</text>
</comment>
<accession>A0A0F9C249</accession>
<reference evidence="1" key="1">
    <citation type="journal article" date="2015" name="Nature">
        <title>Complex archaea that bridge the gap between prokaryotes and eukaryotes.</title>
        <authorList>
            <person name="Spang A."/>
            <person name="Saw J.H."/>
            <person name="Jorgensen S.L."/>
            <person name="Zaremba-Niedzwiedzka K."/>
            <person name="Martijn J."/>
            <person name="Lind A.E."/>
            <person name="van Eijk R."/>
            <person name="Schleper C."/>
            <person name="Guy L."/>
            <person name="Ettema T.J."/>
        </authorList>
    </citation>
    <scope>NUCLEOTIDE SEQUENCE</scope>
</reference>
<protein>
    <submittedName>
        <fullName evidence="1">Uncharacterized protein</fullName>
    </submittedName>
</protein>
<gene>
    <name evidence="1" type="ORF">LCGC14_2376930</name>
</gene>